<feature type="compositionally biased region" description="Acidic residues" evidence="1">
    <location>
        <begin position="18"/>
        <end position="27"/>
    </location>
</feature>
<name>A0AAV9SFR4_9TELE</name>
<accession>A0AAV9SFR4</accession>
<sequence length="132" mass="13862">MKLSSMADVRRTAVYDGVTEDEDEGDGEEPRRCSLSLISAEKPRPAPSEKPGLTNIPLGQRTAGTPRTTSSAAPEEVSVNAEREAPRAGEKSGGRPLLCGSAASCYRVTPSTIRASTLTHKGSYNAEPDGTS</sequence>
<gene>
    <name evidence="2" type="ORF">CRENBAI_001910</name>
</gene>
<comment type="caution">
    <text evidence="2">The sequence shown here is derived from an EMBL/GenBank/DDBJ whole genome shotgun (WGS) entry which is preliminary data.</text>
</comment>
<dbReference type="Proteomes" id="UP001311232">
    <property type="component" value="Unassembled WGS sequence"/>
</dbReference>
<proteinExistence type="predicted"/>
<dbReference type="EMBL" id="JAHHUM010000394">
    <property type="protein sequence ID" value="KAK5620119.1"/>
    <property type="molecule type" value="Genomic_DNA"/>
</dbReference>
<organism evidence="2 3">
    <name type="scientific">Crenichthys baileyi</name>
    <name type="common">White River springfish</name>
    <dbReference type="NCBI Taxonomy" id="28760"/>
    <lineage>
        <taxon>Eukaryota</taxon>
        <taxon>Metazoa</taxon>
        <taxon>Chordata</taxon>
        <taxon>Craniata</taxon>
        <taxon>Vertebrata</taxon>
        <taxon>Euteleostomi</taxon>
        <taxon>Actinopterygii</taxon>
        <taxon>Neopterygii</taxon>
        <taxon>Teleostei</taxon>
        <taxon>Neoteleostei</taxon>
        <taxon>Acanthomorphata</taxon>
        <taxon>Ovalentaria</taxon>
        <taxon>Atherinomorphae</taxon>
        <taxon>Cyprinodontiformes</taxon>
        <taxon>Goodeidae</taxon>
        <taxon>Crenichthys</taxon>
    </lineage>
</organism>
<dbReference type="AlphaFoldDB" id="A0AAV9SFR4"/>
<evidence type="ECO:0000256" key="1">
    <source>
        <dbReference type="SAM" id="MobiDB-lite"/>
    </source>
</evidence>
<protein>
    <submittedName>
        <fullName evidence="2">Uncharacterized protein</fullName>
    </submittedName>
</protein>
<keyword evidence="3" id="KW-1185">Reference proteome</keyword>
<evidence type="ECO:0000313" key="2">
    <source>
        <dbReference type="EMBL" id="KAK5620119.1"/>
    </source>
</evidence>
<feature type="region of interest" description="Disordered" evidence="1">
    <location>
        <begin position="1"/>
        <end position="99"/>
    </location>
</feature>
<reference evidence="2 3" key="1">
    <citation type="submission" date="2021-06" db="EMBL/GenBank/DDBJ databases">
        <authorList>
            <person name="Palmer J.M."/>
        </authorList>
    </citation>
    <scope>NUCLEOTIDE SEQUENCE [LARGE SCALE GENOMIC DNA]</scope>
    <source>
        <strain evidence="2 3">MEX-2019</strain>
        <tissue evidence="2">Muscle</tissue>
    </source>
</reference>
<feature type="compositionally biased region" description="Basic and acidic residues" evidence="1">
    <location>
        <begin position="81"/>
        <end position="93"/>
    </location>
</feature>
<evidence type="ECO:0000313" key="3">
    <source>
        <dbReference type="Proteomes" id="UP001311232"/>
    </source>
</evidence>
<feature type="compositionally biased region" description="Polar residues" evidence="1">
    <location>
        <begin position="62"/>
        <end position="72"/>
    </location>
</feature>